<evidence type="ECO:0000313" key="2">
    <source>
        <dbReference type="Proteomes" id="UP000194946"/>
    </source>
</evidence>
<accession>A0A251ZW90</accession>
<dbReference type="EMBL" id="JOPB01000003">
    <property type="protein sequence ID" value="OUI78913.1"/>
    <property type="molecule type" value="Genomic_DNA"/>
</dbReference>
<evidence type="ECO:0000313" key="1">
    <source>
        <dbReference type="EMBL" id="OUI78913.1"/>
    </source>
</evidence>
<organism evidence="1 2">
    <name type="scientific">Commensalibacter intestini</name>
    <dbReference type="NCBI Taxonomy" id="479936"/>
    <lineage>
        <taxon>Bacteria</taxon>
        <taxon>Pseudomonadati</taxon>
        <taxon>Pseudomonadota</taxon>
        <taxon>Alphaproteobacteria</taxon>
        <taxon>Acetobacterales</taxon>
        <taxon>Acetobacteraceae</taxon>
    </lineage>
</organism>
<sequence>MNTIFINANKHPNGYHCDHSDLDRFHRPSQLTNTHRQQRIQIDVSKNYTGQQLRLLEDKKALR</sequence>
<name>A0A251ZW90_9PROT</name>
<dbReference type="Proteomes" id="UP000194946">
    <property type="component" value="Unassembled WGS sequence"/>
</dbReference>
<dbReference type="AlphaFoldDB" id="A0A251ZW90"/>
<dbReference type="RefSeq" id="WP_040363720.1">
    <property type="nucleotide sequence ID" value="NZ_JOPB01000003.1"/>
</dbReference>
<proteinExistence type="predicted"/>
<gene>
    <name evidence="1" type="ORF">HK18_05860</name>
</gene>
<keyword evidence="2" id="KW-1185">Reference proteome</keyword>
<reference evidence="2" key="1">
    <citation type="submission" date="2014-06" db="EMBL/GenBank/DDBJ databases">
        <authorList>
            <person name="Winans N.J."/>
            <person name="Newell P.D."/>
            <person name="Douglas A.E."/>
        </authorList>
    </citation>
    <scope>NUCLEOTIDE SEQUENCE [LARGE SCALE GENOMIC DNA]</scope>
    <source>
        <strain evidence="2">DmL_052</strain>
    </source>
</reference>
<protein>
    <submittedName>
        <fullName evidence="1">Uncharacterized protein</fullName>
    </submittedName>
</protein>
<comment type="caution">
    <text evidence="1">The sequence shown here is derived from an EMBL/GenBank/DDBJ whole genome shotgun (WGS) entry which is preliminary data.</text>
</comment>